<keyword evidence="4" id="KW-0489">Methyltransferase</keyword>
<dbReference type="SMART" id="SM00478">
    <property type="entry name" value="ENDO3c"/>
    <property type="match status" value="1"/>
</dbReference>
<dbReference type="InterPro" id="IPR009057">
    <property type="entry name" value="Homeodomain-like_sf"/>
</dbReference>
<evidence type="ECO:0000256" key="11">
    <source>
        <dbReference type="ARBA" id="ARBA00023159"/>
    </source>
</evidence>
<dbReference type="EC" id="3.2.2.21" evidence="3"/>
<keyword evidence="17" id="KW-1185">Reference proteome</keyword>
<feature type="compositionally biased region" description="Polar residues" evidence="14">
    <location>
        <begin position="558"/>
        <end position="570"/>
    </location>
</feature>
<dbReference type="Gene3D" id="1.10.1670.10">
    <property type="entry name" value="Helix-hairpin-Helix base-excision DNA repair enzymes (C-terminal)"/>
    <property type="match status" value="1"/>
</dbReference>
<keyword evidence="5" id="KW-0808">Transferase</keyword>
<dbReference type="SMART" id="SM00342">
    <property type="entry name" value="HTH_ARAC"/>
    <property type="match status" value="1"/>
</dbReference>
<sequence length="576" mass="60881">MQTPRTHTAVCAEGDPGFPERYRAISARDARFDGQFLTGVKTTGIYCRPSCPALTPKPQNVVFLLTAAAAHEEGFRACRRCLPDAVPGTPAWNLRQDVAARAMRLIEDGAVDRAGVPELARTLGFTPRHLTRLVTAELGAGPLSLARAHRAQTARTLATETDLSFADVAFAAGFSSVRQFNETVRDVFAATPSELRARRRHRAPPTTGTAAGTGPANGPGAGTTTTASADIRLAVDLPVRPPFDATGMFAFLSARAISGVETADLTDPGRLRYARTLALPHGSAVAEVVATAQPPAPGPRPGNGSGTARHPCVDWSIRAHLTLTSLADAPTAIARLRRMLDLDADPHAADAVLSADPLLEPLIAAAPGARLPGAVDAHELAVRAVIGQQISVAAAGTHLGRLVAHAGTPVQTSLPGLTALFPTPERIAEAVVPVPAGTRLDPGRPLRLPRRSLTAIHDLATDLAEGSLDLHLGMDPSDMRAALVSRRGLGPWTAAYITMRVLGDPDVWLPGDAALLTAARALGCKDDLEARSAQWAPWRSYAVIRLWRANADRPPTLPQTKIRPQSPQLQTRKDVP</sequence>
<feature type="compositionally biased region" description="Low complexity" evidence="14">
    <location>
        <begin position="204"/>
        <end position="214"/>
    </location>
</feature>
<dbReference type="Proteomes" id="UP000234462">
    <property type="component" value="Unassembled WGS sequence"/>
</dbReference>
<gene>
    <name evidence="16" type="ORF">BJEO58_02405</name>
</gene>
<dbReference type="SUPFAM" id="SSF48150">
    <property type="entry name" value="DNA-glycosylase"/>
    <property type="match status" value="1"/>
</dbReference>
<dbReference type="InterPro" id="IPR011257">
    <property type="entry name" value="DNA_glycosylase"/>
</dbReference>
<reference evidence="17" key="1">
    <citation type="submission" date="2017-03" db="EMBL/GenBank/DDBJ databases">
        <authorList>
            <person name="Monnet C."/>
        </authorList>
    </citation>
    <scope>NUCLEOTIDE SEQUENCE [LARGE SCALE GENOMIC DNA]</scope>
    <source>
        <strain evidence="17">SJ5-8</strain>
    </source>
</reference>
<dbReference type="PANTHER" id="PTHR43003">
    <property type="entry name" value="DNA-3-METHYLADENINE GLYCOSYLASE"/>
    <property type="match status" value="1"/>
</dbReference>
<dbReference type="GO" id="GO:0008270">
    <property type="term" value="F:zinc ion binding"/>
    <property type="evidence" value="ECO:0007669"/>
    <property type="project" value="InterPro"/>
</dbReference>
<evidence type="ECO:0000256" key="9">
    <source>
        <dbReference type="ARBA" id="ARBA00023015"/>
    </source>
</evidence>
<keyword evidence="13" id="KW-0234">DNA repair</keyword>
<dbReference type="Gene3D" id="3.40.10.10">
    <property type="entry name" value="DNA Methylphosphotriester Repair Domain"/>
    <property type="match status" value="1"/>
</dbReference>
<evidence type="ECO:0000313" key="16">
    <source>
        <dbReference type="EMBL" id="SMY12800.1"/>
    </source>
</evidence>
<keyword evidence="9" id="KW-0805">Transcription regulation</keyword>
<evidence type="ECO:0000256" key="7">
    <source>
        <dbReference type="ARBA" id="ARBA00022763"/>
    </source>
</evidence>
<dbReference type="InterPro" id="IPR051912">
    <property type="entry name" value="Alkylbase_DNA_Glycosylase/TA"/>
</dbReference>
<keyword evidence="16" id="KW-0326">Glycosidase</keyword>
<proteinExistence type="predicted"/>
<organism evidence="16 17">
    <name type="scientific">Brevibacterium jeotgali</name>
    <dbReference type="NCBI Taxonomy" id="1262550"/>
    <lineage>
        <taxon>Bacteria</taxon>
        <taxon>Bacillati</taxon>
        <taxon>Actinomycetota</taxon>
        <taxon>Actinomycetes</taxon>
        <taxon>Micrococcales</taxon>
        <taxon>Brevibacteriaceae</taxon>
        <taxon>Brevibacterium</taxon>
    </lineage>
</organism>
<feature type="region of interest" description="Disordered" evidence="14">
    <location>
        <begin position="192"/>
        <end position="225"/>
    </location>
</feature>
<evidence type="ECO:0000256" key="5">
    <source>
        <dbReference type="ARBA" id="ARBA00022679"/>
    </source>
</evidence>
<dbReference type="InterPro" id="IPR003265">
    <property type="entry name" value="HhH-GPD_domain"/>
</dbReference>
<comment type="catalytic activity">
    <reaction evidence="1">
        <text>Hydrolysis of alkylated DNA, releasing 3-methyladenine, 3-methylguanine, 7-methylguanine and 7-methyladenine.</text>
        <dbReference type="EC" id="3.2.2.21"/>
    </reaction>
</comment>
<feature type="domain" description="HTH araC/xylS-type" evidence="15">
    <location>
        <begin position="100"/>
        <end position="198"/>
    </location>
</feature>
<evidence type="ECO:0000313" key="17">
    <source>
        <dbReference type="Proteomes" id="UP000234462"/>
    </source>
</evidence>
<keyword evidence="10" id="KW-0238">DNA-binding</keyword>
<evidence type="ECO:0000256" key="14">
    <source>
        <dbReference type="SAM" id="MobiDB-lite"/>
    </source>
</evidence>
<dbReference type="GO" id="GO:0032131">
    <property type="term" value="F:alkylated DNA binding"/>
    <property type="evidence" value="ECO:0007669"/>
    <property type="project" value="TreeGrafter"/>
</dbReference>
<dbReference type="Pfam" id="PF06029">
    <property type="entry name" value="AlkA_N"/>
    <property type="match status" value="1"/>
</dbReference>
<keyword evidence="11" id="KW-0010">Activator</keyword>
<dbReference type="SUPFAM" id="SSF55945">
    <property type="entry name" value="TATA-box binding protein-like"/>
    <property type="match status" value="1"/>
</dbReference>
<evidence type="ECO:0000256" key="12">
    <source>
        <dbReference type="ARBA" id="ARBA00023163"/>
    </source>
</evidence>
<name>A0A2H1L7S5_9MICO</name>
<dbReference type="GO" id="GO:0043916">
    <property type="term" value="F:DNA-7-methylguanine glycosylase activity"/>
    <property type="evidence" value="ECO:0007669"/>
    <property type="project" value="TreeGrafter"/>
</dbReference>
<evidence type="ECO:0000256" key="8">
    <source>
        <dbReference type="ARBA" id="ARBA00022833"/>
    </source>
</evidence>
<evidence type="ECO:0000256" key="6">
    <source>
        <dbReference type="ARBA" id="ARBA00022723"/>
    </source>
</evidence>
<dbReference type="InterPro" id="IPR018060">
    <property type="entry name" value="HTH_AraC"/>
</dbReference>
<dbReference type="EMBL" id="FXZM01000012">
    <property type="protein sequence ID" value="SMY12800.1"/>
    <property type="molecule type" value="Genomic_DNA"/>
</dbReference>
<dbReference type="InterPro" id="IPR035451">
    <property type="entry name" value="Ada-like_dom_sf"/>
</dbReference>
<keyword evidence="16" id="KW-0378">Hydrolase</keyword>
<dbReference type="GO" id="GO:0043565">
    <property type="term" value="F:sequence-specific DNA binding"/>
    <property type="evidence" value="ECO:0007669"/>
    <property type="project" value="InterPro"/>
</dbReference>
<dbReference type="GO" id="GO:0006285">
    <property type="term" value="P:base-excision repair, AP site formation"/>
    <property type="evidence" value="ECO:0007669"/>
    <property type="project" value="TreeGrafter"/>
</dbReference>
<dbReference type="PANTHER" id="PTHR43003:SF13">
    <property type="entry name" value="DNA-3-METHYLADENINE GLYCOSYLASE 2"/>
    <property type="match status" value="1"/>
</dbReference>
<dbReference type="PROSITE" id="PS01124">
    <property type="entry name" value="HTH_ARAC_FAMILY_2"/>
    <property type="match status" value="1"/>
</dbReference>
<evidence type="ECO:0000256" key="13">
    <source>
        <dbReference type="ARBA" id="ARBA00023204"/>
    </source>
</evidence>
<dbReference type="SUPFAM" id="SSF57884">
    <property type="entry name" value="Ada DNA repair protein, N-terminal domain (N-Ada 10)"/>
    <property type="match status" value="1"/>
</dbReference>
<dbReference type="PROSITE" id="PS00041">
    <property type="entry name" value="HTH_ARAC_FAMILY_1"/>
    <property type="match status" value="1"/>
</dbReference>
<dbReference type="InterPro" id="IPR037046">
    <property type="entry name" value="AlkA_N_sf"/>
</dbReference>
<dbReference type="GO" id="GO:0005737">
    <property type="term" value="C:cytoplasm"/>
    <property type="evidence" value="ECO:0007669"/>
    <property type="project" value="TreeGrafter"/>
</dbReference>
<dbReference type="InterPro" id="IPR004026">
    <property type="entry name" value="Ada_DNA_repair_Zn-bd"/>
</dbReference>
<dbReference type="Pfam" id="PF02805">
    <property type="entry name" value="Ada_Zn_binding"/>
    <property type="match status" value="1"/>
</dbReference>
<dbReference type="RefSeq" id="WP_101589726.1">
    <property type="nucleotide sequence ID" value="NZ_FXZM01000012.1"/>
</dbReference>
<comment type="cofactor">
    <cofactor evidence="2">
        <name>Zn(2+)</name>
        <dbReference type="ChEBI" id="CHEBI:29105"/>
    </cofactor>
</comment>
<keyword evidence="12" id="KW-0804">Transcription</keyword>
<keyword evidence="6" id="KW-0479">Metal-binding</keyword>
<evidence type="ECO:0000256" key="10">
    <source>
        <dbReference type="ARBA" id="ARBA00023125"/>
    </source>
</evidence>
<dbReference type="Gene3D" id="1.10.340.30">
    <property type="entry name" value="Hypothetical protein, domain 2"/>
    <property type="match status" value="1"/>
</dbReference>
<dbReference type="OrthoDB" id="9811249at2"/>
<feature type="region of interest" description="Disordered" evidence="14">
    <location>
        <begin position="554"/>
        <end position="576"/>
    </location>
</feature>
<dbReference type="GO" id="GO:0032259">
    <property type="term" value="P:methylation"/>
    <property type="evidence" value="ECO:0007669"/>
    <property type="project" value="UniProtKB-KW"/>
</dbReference>
<evidence type="ECO:0000256" key="1">
    <source>
        <dbReference type="ARBA" id="ARBA00000086"/>
    </source>
</evidence>
<dbReference type="Gene3D" id="1.10.10.60">
    <property type="entry name" value="Homeodomain-like"/>
    <property type="match status" value="1"/>
</dbReference>
<dbReference type="InterPro" id="IPR010316">
    <property type="entry name" value="AlkA_N"/>
</dbReference>
<keyword evidence="8" id="KW-0862">Zinc</keyword>
<dbReference type="GO" id="GO:0006307">
    <property type="term" value="P:DNA alkylation repair"/>
    <property type="evidence" value="ECO:0007669"/>
    <property type="project" value="TreeGrafter"/>
</dbReference>
<dbReference type="SUPFAM" id="SSF46689">
    <property type="entry name" value="Homeodomain-like"/>
    <property type="match status" value="1"/>
</dbReference>
<dbReference type="GO" id="GO:0003700">
    <property type="term" value="F:DNA-binding transcription factor activity"/>
    <property type="evidence" value="ECO:0007669"/>
    <property type="project" value="InterPro"/>
</dbReference>
<dbReference type="GO" id="GO:0032993">
    <property type="term" value="C:protein-DNA complex"/>
    <property type="evidence" value="ECO:0007669"/>
    <property type="project" value="TreeGrafter"/>
</dbReference>
<dbReference type="InterPro" id="IPR023170">
    <property type="entry name" value="HhH_base_excis_C"/>
</dbReference>
<evidence type="ECO:0000259" key="15">
    <source>
        <dbReference type="PROSITE" id="PS01124"/>
    </source>
</evidence>
<dbReference type="SMART" id="SM01009">
    <property type="entry name" value="AlkA_N"/>
    <property type="match status" value="1"/>
</dbReference>
<evidence type="ECO:0000256" key="3">
    <source>
        <dbReference type="ARBA" id="ARBA00012000"/>
    </source>
</evidence>
<dbReference type="InterPro" id="IPR018062">
    <property type="entry name" value="HTH_AraC-typ_CS"/>
</dbReference>
<dbReference type="GO" id="GO:0008725">
    <property type="term" value="F:DNA-3-methyladenine glycosylase activity"/>
    <property type="evidence" value="ECO:0007669"/>
    <property type="project" value="TreeGrafter"/>
</dbReference>
<dbReference type="Gene3D" id="3.30.310.20">
    <property type="entry name" value="DNA-3-methyladenine glycosylase AlkA, N-terminal domain"/>
    <property type="match status" value="1"/>
</dbReference>
<evidence type="ECO:0000256" key="2">
    <source>
        <dbReference type="ARBA" id="ARBA00001947"/>
    </source>
</evidence>
<protein>
    <recommendedName>
        <fullName evidence="3">DNA-3-methyladenine glycosylase II</fullName>
        <ecNumber evidence="3">3.2.2.21</ecNumber>
    </recommendedName>
</protein>
<dbReference type="AlphaFoldDB" id="A0A2H1L7S5"/>
<dbReference type="Pfam" id="PF12833">
    <property type="entry name" value="HTH_18"/>
    <property type="match status" value="1"/>
</dbReference>
<accession>A0A2H1L7S5</accession>
<keyword evidence="7" id="KW-0227">DNA damage</keyword>
<dbReference type="GO" id="GO:0008168">
    <property type="term" value="F:methyltransferase activity"/>
    <property type="evidence" value="ECO:0007669"/>
    <property type="project" value="UniProtKB-KW"/>
</dbReference>
<evidence type="ECO:0000256" key="4">
    <source>
        <dbReference type="ARBA" id="ARBA00022603"/>
    </source>
</evidence>